<gene>
    <name evidence="7" type="ORF">FC49_GL000109</name>
</gene>
<comment type="cofactor">
    <cofactor evidence="1">
        <name>Zn(2+)</name>
        <dbReference type="ChEBI" id="CHEBI:29105"/>
    </cofactor>
</comment>
<dbReference type="SUPFAM" id="SSF55186">
    <property type="entry name" value="ThrRS/AlaRS common domain"/>
    <property type="match status" value="1"/>
</dbReference>
<accession>A0A0R1WPD0</accession>
<keyword evidence="5" id="KW-0862">Zinc</keyword>
<dbReference type="PANTHER" id="PTHR43462">
    <property type="entry name" value="ALANYL-TRNA EDITING PROTEIN"/>
    <property type="match status" value="1"/>
</dbReference>
<evidence type="ECO:0000256" key="2">
    <source>
        <dbReference type="ARBA" id="ARBA00004496"/>
    </source>
</evidence>
<evidence type="ECO:0000256" key="5">
    <source>
        <dbReference type="ARBA" id="ARBA00022833"/>
    </source>
</evidence>
<dbReference type="GO" id="GO:0002161">
    <property type="term" value="F:aminoacyl-tRNA deacylase activity"/>
    <property type="evidence" value="ECO:0007669"/>
    <property type="project" value="UniProtKB-ARBA"/>
</dbReference>
<dbReference type="InterPro" id="IPR012947">
    <property type="entry name" value="tRNA_SAD"/>
</dbReference>
<dbReference type="Gene3D" id="3.30.980.10">
    <property type="entry name" value="Threonyl-trna Synthetase, Chain A, domain 2"/>
    <property type="match status" value="1"/>
</dbReference>
<evidence type="ECO:0000256" key="4">
    <source>
        <dbReference type="ARBA" id="ARBA00022723"/>
    </source>
</evidence>
<evidence type="ECO:0000256" key="3">
    <source>
        <dbReference type="ARBA" id="ARBA00022490"/>
    </source>
</evidence>
<evidence type="ECO:0000259" key="6">
    <source>
        <dbReference type="PROSITE" id="PS50860"/>
    </source>
</evidence>
<dbReference type="Pfam" id="PF07973">
    <property type="entry name" value="tRNA_SAD"/>
    <property type="match status" value="1"/>
</dbReference>
<dbReference type="GO" id="GO:0005524">
    <property type="term" value="F:ATP binding"/>
    <property type="evidence" value="ECO:0007669"/>
    <property type="project" value="InterPro"/>
</dbReference>
<organism evidence="7 8">
    <name type="scientific">Limosilactobacillus oris DSM 4864</name>
    <dbReference type="NCBI Taxonomy" id="1423779"/>
    <lineage>
        <taxon>Bacteria</taxon>
        <taxon>Bacillati</taxon>
        <taxon>Bacillota</taxon>
        <taxon>Bacilli</taxon>
        <taxon>Lactobacillales</taxon>
        <taxon>Lactobacillaceae</taxon>
        <taxon>Limosilactobacillus</taxon>
    </lineage>
</organism>
<dbReference type="PATRIC" id="fig|1423779.3.peg.111"/>
<keyword evidence="3" id="KW-0963">Cytoplasm</keyword>
<feature type="domain" description="Alanyl-transfer RNA synthetases family profile" evidence="6">
    <location>
        <begin position="1"/>
        <end position="251"/>
    </location>
</feature>
<dbReference type="Gene3D" id="2.40.30.130">
    <property type="match status" value="1"/>
</dbReference>
<dbReference type="InterPro" id="IPR018163">
    <property type="entry name" value="Thr/Ala-tRNA-synth_IIc_edit"/>
</dbReference>
<dbReference type="AlphaFoldDB" id="A0A0R1WPD0"/>
<dbReference type="GO" id="GO:0004813">
    <property type="term" value="F:alanine-tRNA ligase activity"/>
    <property type="evidence" value="ECO:0007669"/>
    <property type="project" value="InterPro"/>
</dbReference>
<proteinExistence type="predicted"/>
<name>A0A0R1WPD0_9LACO</name>
<dbReference type="SMART" id="SM00863">
    <property type="entry name" value="tRNA_SAD"/>
    <property type="match status" value="1"/>
</dbReference>
<dbReference type="EMBL" id="AZGE01000001">
    <property type="protein sequence ID" value="KRM16950.1"/>
    <property type="molecule type" value="Genomic_DNA"/>
</dbReference>
<keyword evidence="7" id="KW-0436">Ligase</keyword>
<dbReference type="Proteomes" id="UP000050973">
    <property type="component" value="Unassembled WGS sequence"/>
</dbReference>
<dbReference type="GO" id="GO:0005737">
    <property type="term" value="C:cytoplasm"/>
    <property type="evidence" value="ECO:0007669"/>
    <property type="project" value="UniProtKB-SubCell"/>
</dbReference>
<sequence>MDKSHNKKGGDPIENLYLNNSYLREQGCTITHVSADRRWISLDQTIIYPGGGGQPADQAKLLINEEWYQVVEIRRGQEDGISYKLDRPIVGDDQAAFIQIDWAFRYQNMRYHTLLHIISGYLYRKYHALVTSSGIMSDHARLEVEFQEDNVPSEFDPELITQNIQQLIKDDFPVTTATIDRNTLNEEDLIRTYTNLIPKSITNVRLVKIGDFDEQACAGTHVASTGEVGNFKFIQLKNKGRLKKRIKVQVL</sequence>
<reference evidence="7 8" key="1">
    <citation type="journal article" date="2015" name="Genome Announc.">
        <title>Expanding the biotechnology potential of lactobacilli through comparative genomics of 213 strains and associated genera.</title>
        <authorList>
            <person name="Sun Z."/>
            <person name="Harris H.M."/>
            <person name="McCann A."/>
            <person name="Guo C."/>
            <person name="Argimon S."/>
            <person name="Zhang W."/>
            <person name="Yang X."/>
            <person name="Jeffery I.B."/>
            <person name="Cooney J.C."/>
            <person name="Kagawa T.F."/>
            <person name="Liu W."/>
            <person name="Song Y."/>
            <person name="Salvetti E."/>
            <person name="Wrobel A."/>
            <person name="Rasinkangas P."/>
            <person name="Parkhill J."/>
            <person name="Rea M.C."/>
            <person name="O'Sullivan O."/>
            <person name="Ritari J."/>
            <person name="Douillard F.P."/>
            <person name="Paul Ross R."/>
            <person name="Yang R."/>
            <person name="Briner A.E."/>
            <person name="Felis G.E."/>
            <person name="de Vos W.M."/>
            <person name="Barrangou R."/>
            <person name="Klaenhammer T.R."/>
            <person name="Caufield P.W."/>
            <person name="Cui Y."/>
            <person name="Zhang H."/>
            <person name="O'Toole P.W."/>
        </authorList>
    </citation>
    <scope>NUCLEOTIDE SEQUENCE [LARGE SCALE GENOMIC DNA]</scope>
    <source>
        <strain evidence="7 8">DSM 4864</strain>
    </source>
</reference>
<keyword evidence="4" id="KW-0479">Metal-binding</keyword>
<comment type="subcellular location">
    <subcellularLocation>
        <location evidence="2">Cytoplasm</location>
    </subcellularLocation>
</comment>
<dbReference type="GO" id="GO:0046872">
    <property type="term" value="F:metal ion binding"/>
    <property type="evidence" value="ECO:0007669"/>
    <property type="project" value="UniProtKB-KW"/>
</dbReference>
<evidence type="ECO:0000313" key="7">
    <source>
        <dbReference type="EMBL" id="KRM16950.1"/>
    </source>
</evidence>
<evidence type="ECO:0000256" key="1">
    <source>
        <dbReference type="ARBA" id="ARBA00001947"/>
    </source>
</evidence>
<dbReference type="GO" id="GO:0003676">
    <property type="term" value="F:nucleic acid binding"/>
    <property type="evidence" value="ECO:0007669"/>
    <property type="project" value="InterPro"/>
</dbReference>
<dbReference type="PROSITE" id="PS50860">
    <property type="entry name" value="AA_TRNA_LIGASE_II_ALA"/>
    <property type="match status" value="1"/>
</dbReference>
<evidence type="ECO:0000313" key="8">
    <source>
        <dbReference type="Proteomes" id="UP000050973"/>
    </source>
</evidence>
<comment type="caution">
    <text evidence="7">The sequence shown here is derived from an EMBL/GenBank/DDBJ whole genome shotgun (WGS) entry which is preliminary data.</text>
</comment>
<dbReference type="InterPro" id="IPR009000">
    <property type="entry name" value="Transl_B-barrel_sf"/>
</dbReference>
<dbReference type="GO" id="GO:0006419">
    <property type="term" value="P:alanyl-tRNA aminoacylation"/>
    <property type="evidence" value="ECO:0007669"/>
    <property type="project" value="InterPro"/>
</dbReference>
<dbReference type="SUPFAM" id="SSF50447">
    <property type="entry name" value="Translation proteins"/>
    <property type="match status" value="1"/>
</dbReference>
<protein>
    <submittedName>
        <fullName evidence="7">Threonine alanine tRNA ligase second additional domain protein</fullName>
    </submittedName>
</protein>
<dbReference type="InterPro" id="IPR018165">
    <property type="entry name" value="Ala-tRNA-synth_IIc_core"/>
</dbReference>
<dbReference type="InterPro" id="IPR051335">
    <property type="entry name" value="Alanyl-tRNA_Editing_Enzymes"/>
</dbReference>
<dbReference type="PANTHER" id="PTHR43462:SF1">
    <property type="entry name" value="ALANYL-TRNA EDITING PROTEIN AARSD1"/>
    <property type="match status" value="1"/>
</dbReference>